<gene>
    <name evidence="1" type="ORF">ZZ2_048</name>
</gene>
<dbReference type="KEGG" id="vg:29123253"/>
<accession>A0A139ZW08</accession>
<dbReference type="Proteomes" id="UP000204463">
    <property type="component" value="Segment"/>
</dbReference>
<dbReference type="GeneID" id="29123253"/>
<organism evidence="1 2">
    <name type="scientific">Enterococcus phage Ec-ZZ2</name>
    <dbReference type="NCBI Taxonomy" id="1647400"/>
    <lineage>
        <taxon>Viruses</taxon>
        <taxon>Duplodnaviria</taxon>
        <taxon>Heunggongvirae</taxon>
        <taxon>Uroviricota</taxon>
        <taxon>Caudoviricetes</taxon>
        <taxon>Efquatrovirus</taxon>
        <taxon>Efquatrovirus EcZZ2</taxon>
    </lineage>
</organism>
<proteinExistence type="predicted"/>
<protein>
    <submittedName>
        <fullName evidence="1">Transcriptional regulator protein</fullName>
    </submittedName>
</protein>
<reference evidence="2" key="1">
    <citation type="submission" date="2015-04" db="EMBL/GenBank/DDBJ databases">
        <authorList>
            <person name="Sun Y."/>
            <person name="Li J."/>
            <person name="Shi H."/>
            <person name="Su S."/>
            <person name="Zhang Z."/>
        </authorList>
    </citation>
    <scope>NUCLEOTIDE SEQUENCE [LARGE SCALE GENOMIC DNA]</scope>
</reference>
<dbReference type="EMBL" id="KR131750">
    <property type="protein sequence ID" value="AKG94450.1"/>
    <property type="molecule type" value="Genomic_DNA"/>
</dbReference>
<sequence>MKDVGTFWKFRDGSWYFMIMSNMNTYMSVIGVDAMNMEVLYYTMTPDDTILFEPSTNFEMNNFLIKELGKKNE</sequence>
<evidence type="ECO:0000313" key="1">
    <source>
        <dbReference type="EMBL" id="AKG94450.1"/>
    </source>
</evidence>
<evidence type="ECO:0000313" key="2">
    <source>
        <dbReference type="Proteomes" id="UP000204463"/>
    </source>
</evidence>
<dbReference type="OrthoDB" id="28223at10239"/>
<keyword evidence="2" id="KW-1185">Reference proteome</keyword>
<dbReference type="RefSeq" id="YP_009303747.1">
    <property type="nucleotide sequence ID" value="NC_031260.1"/>
</dbReference>
<name>A0A139ZW08_9CAUD</name>